<dbReference type="InterPro" id="IPR003741">
    <property type="entry name" value="LUD_dom"/>
</dbReference>
<feature type="domain" description="LUD" evidence="1">
    <location>
        <begin position="65"/>
        <end position="216"/>
    </location>
</feature>
<dbReference type="InterPro" id="IPR024185">
    <property type="entry name" value="FTHF_cligase-like_sf"/>
</dbReference>
<proteinExistence type="predicted"/>
<comment type="caution">
    <text evidence="2">The sequence shown here is derived from an EMBL/GenBank/DDBJ whole genome shotgun (WGS) entry which is preliminary data.</text>
</comment>
<keyword evidence="3" id="KW-1185">Reference proteome</keyword>
<protein>
    <submittedName>
        <fullName evidence="2">Lactate utilization protein C</fullName>
    </submittedName>
</protein>
<evidence type="ECO:0000313" key="2">
    <source>
        <dbReference type="EMBL" id="RJX75393.1"/>
    </source>
</evidence>
<dbReference type="OrthoDB" id="9794157at2"/>
<dbReference type="Gene3D" id="3.40.50.10420">
    <property type="entry name" value="NagB/RpiA/CoA transferase-like"/>
    <property type="match status" value="1"/>
</dbReference>
<dbReference type="PANTHER" id="PTHR43682">
    <property type="entry name" value="LACTATE UTILIZATION PROTEIN C"/>
    <property type="match status" value="1"/>
</dbReference>
<dbReference type="Proteomes" id="UP000273252">
    <property type="component" value="Unassembled WGS sequence"/>
</dbReference>
<gene>
    <name evidence="2" type="ORF">DZ860_01550</name>
</gene>
<dbReference type="RefSeq" id="WP_120029150.1">
    <property type="nucleotide sequence ID" value="NZ_QVMU01000001.1"/>
</dbReference>
<accession>A0A3A6QSP0</accession>
<name>A0A3A6QSP0_9VIBR</name>
<dbReference type="SUPFAM" id="SSF100950">
    <property type="entry name" value="NagB/RpiA/CoA transferase-like"/>
    <property type="match status" value="1"/>
</dbReference>
<evidence type="ECO:0000259" key="1">
    <source>
        <dbReference type="Pfam" id="PF02589"/>
    </source>
</evidence>
<dbReference type="PANTHER" id="PTHR43682:SF1">
    <property type="entry name" value="LACTATE UTILIZATION PROTEIN C"/>
    <property type="match status" value="1"/>
</dbReference>
<sequence length="219" mass="24226">MNRTKQNILARLRSAPVSPPIETALDYRPWGSQAPVSEQDKLERFIQCLSNNHAIVLCSPIKNLTRVLTQQLQEMNIATVALGTKGEFLNTFIEASTPYSIRYFDQEIEAWKQELFNNIDVSITHCIAGVADTGALVLAPDQNEPRSLSLVPPRHIAVIKQSTLHCHFPQVIQHQGWAEGLPTNALLISGPSKTADIQQTLAYGAHGPRELTVIVITDT</sequence>
<dbReference type="AlphaFoldDB" id="A0A3A6QSP0"/>
<dbReference type="EMBL" id="QVMU01000001">
    <property type="protein sequence ID" value="RJX75393.1"/>
    <property type="molecule type" value="Genomic_DNA"/>
</dbReference>
<evidence type="ECO:0000313" key="3">
    <source>
        <dbReference type="Proteomes" id="UP000273252"/>
    </source>
</evidence>
<dbReference type="Pfam" id="PF02589">
    <property type="entry name" value="LUD_dom"/>
    <property type="match status" value="1"/>
</dbReference>
<reference evidence="2 3" key="1">
    <citation type="submission" date="2018-08" db="EMBL/GenBank/DDBJ databases">
        <title>Vibrio isolated from the Eastern China Marginal Seas.</title>
        <authorList>
            <person name="Li Y."/>
        </authorList>
    </citation>
    <scope>NUCLEOTIDE SEQUENCE [LARGE SCALE GENOMIC DNA]</scope>
    <source>
        <strain evidence="2 3">BEI233</strain>
    </source>
</reference>
<dbReference type="InterPro" id="IPR037171">
    <property type="entry name" value="NagB/RpiA_transferase-like"/>
</dbReference>
<organism evidence="2 3">
    <name type="scientific">Vibrio sinensis</name>
    <dbReference type="NCBI Taxonomy" id="2302434"/>
    <lineage>
        <taxon>Bacteria</taxon>
        <taxon>Pseudomonadati</taxon>
        <taxon>Pseudomonadota</taxon>
        <taxon>Gammaproteobacteria</taxon>
        <taxon>Vibrionales</taxon>
        <taxon>Vibrionaceae</taxon>
        <taxon>Vibrio</taxon>
    </lineage>
</organism>